<feature type="region of interest" description="Disordered" evidence="1">
    <location>
        <begin position="214"/>
        <end position="281"/>
    </location>
</feature>
<sequence>MSNVSHAAIVFPRPPPTCNTLTPEERAKLLRSTAKLGQLLGSTPHVVDEITDLPMNKPLPLPPLPGKPRRSGLSGVASRDENAEWQKIRVHSPDSVSSSTSRASTSSSRSSLSHSASAIATNAETEEGWRVRFSGLRPPLLRLGFGKSDKIPTYTPPPSYDMDTSFPDTETSPPPNFVIRSDASIKREKMRRLTKKLGEGVPVDLVFPPSVAEEDEEVIIHSPSSPSSPSSTMSSNSSLDSATSSSSTSTTSTLLSVQSDSSSSYGKSRMRHESYYQAPRRSHFVKDLPDFPCQERQLTIHYETPEEHGYGSETFEGLKRAIAPTSRTKRAPVPRKPVPRIQIP</sequence>
<dbReference type="EMBL" id="JASBNA010000008">
    <property type="protein sequence ID" value="KAK7689370.1"/>
    <property type="molecule type" value="Genomic_DNA"/>
</dbReference>
<feature type="region of interest" description="Disordered" evidence="1">
    <location>
        <begin position="322"/>
        <end position="344"/>
    </location>
</feature>
<accession>A0AAW0G7D3</accession>
<dbReference type="AlphaFoldDB" id="A0AAW0G7D3"/>
<feature type="compositionally biased region" description="Low complexity" evidence="1">
    <location>
        <begin position="93"/>
        <end position="117"/>
    </location>
</feature>
<name>A0AAW0G7D3_9APHY</name>
<reference evidence="2 3" key="1">
    <citation type="submission" date="2022-09" db="EMBL/GenBank/DDBJ databases">
        <authorList>
            <person name="Palmer J.M."/>
        </authorList>
    </citation>
    <scope>NUCLEOTIDE SEQUENCE [LARGE SCALE GENOMIC DNA]</scope>
    <source>
        <strain evidence="2 3">DSM 7382</strain>
    </source>
</reference>
<dbReference type="Proteomes" id="UP001385951">
    <property type="component" value="Unassembled WGS sequence"/>
</dbReference>
<evidence type="ECO:0000313" key="2">
    <source>
        <dbReference type="EMBL" id="KAK7689370.1"/>
    </source>
</evidence>
<feature type="compositionally biased region" description="Pro residues" evidence="1">
    <location>
        <begin position="57"/>
        <end position="66"/>
    </location>
</feature>
<organism evidence="2 3">
    <name type="scientific">Cerrena zonata</name>
    <dbReference type="NCBI Taxonomy" id="2478898"/>
    <lineage>
        <taxon>Eukaryota</taxon>
        <taxon>Fungi</taxon>
        <taxon>Dikarya</taxon>
        <taxon>Basidiomycota</taxon>
        <taxon>Agaricomycotina</taxon>
        <taxon>Agaricomycetes</taxon>
        <taxon>Polyporales</taxon>
        <taxon>Cerrenaceae</taxon>
        <taxon>Cerrena</taxon>
    </lineage>
</organism>
<proteinExistence type="predicted"/>
<gene>
    <name evidence="2" type="ORF">QCA50_007162</name>
</gene>
<feature type="compositionally biased region" description="Basic and acidic residues" evidence="1">
    <location>
        <begin position="78"/>
        <end position="87"/>
    </location>
</feature>
<keyword evidence="3" id="KW-1185">Reference proteome</keyword>
<feature type="region of interest" description="Disordered" evidence="1">
    <location>
        <begin position="54"/>
        <end position="121"/>
    </location>
</feature>
<feature type="compositionally biased region" description="Low complexity" evidence="1">
    <location>
        <begin position="222"/>
        <end position="264"/>
    </location>
</feature>
<protein>
    <submittedName>
        <fullName evidence="2">Uncharacterized protein</fullName>
    </submittedName>
</protein>
<evidence type="ECO:0000313" key="3">
    <source>
        <dbReference type="Proteomes" id="UP001385951"/>
    </source>
</evidence>
<comment type="caution">
    <text evidence="2">The sequence shown here is derived from an EMBL/GenBank/DDBJ whole genome shotgun (WGS) entry which is preliminary data.</text>
</comment>
<evidence type="ECO:0000256" key="1">
    <source>
        <dbReference type="SAM" id="MobiDB-lite"/>
    </source>
</evidence>